<protein>
    <submittedName>
        <fullName evidence="2">Uncharacterized protein</fullName>
    </submittedName>
</protein>
<feature type="compositionally biased region" description="Gly residues" evidence="1">
    <location>
        <begin position="492"/>
        <end position="501"/>
    </location>
</feature>
<dbReference type="EMBL" id="AHAF01000003">
    <property type="protein sequence ID" value="EKU78772.1"/>
    <property type="molecule type" value="Genomic_DNA"/>
</dbReference>
<comment type="caution">
    <text evidence="2">The sequence shown here is derived from an EMBL/GenBank/DDBJ whole genome shotgun (WGS) entry which is preliminary data.</text>
</comment>
<feature type="compositionally biased region" description="Basic residues" evidence="1">
    <location>
        <begin position="470"/>
        <end position="483"/>
    </location>
</feature>
<evidence type="ECO:0000256" key="1">
    <source>
        <dbReference type="SAM" id="MobiDB-lite"/>
    </source>
</evidence>
<dbReference type="AlphaFoldDB" id="K9DIZ2"/>
<dbReference type="STRING" id="883156.HMPREF9282_00569"/>
<feature type="region of interest" description="Disordered" evidence="1">
    <location>
        <begin position="462"/>
        <end position="501"/>
    </location>
</feature>
<sequence>MAKKVGKTQKITTVSLVDLTGGMNVATSPEFLKDNECVRLENMEFDIEGNKLRTRRGLGSPLFTFNSPIVHIYNDYELNDFFIFLKDKRIFKYEFGKTPILIGKLNGLAERPSCTKWGGSLLIASGSKLQEYDYNTLKEIEGSPECDIVFNRSGRVVVAKTGSDLLIYSAIGDVNSWTINSNDPASRKDVNVGYKDGGDIVAVAELASDVLVFKSNGLIYDVQNEPEEWSITLLGNNSDFVSRHACENINEDMVFLSTRGLKSIQSSQVYANFTKKDIGTNINPELKLRTDKPFISDLRRTKQMIVSGYSERELFVFHYELQAFTKWIFPYNVTAICENQYNVLVGANKNDTSGSLYELDFKNTKDDGMKIPQKIVSKELRDTHKLNAYRTYIDIQSDKEGDGIISINDVRIEHHWTGEEQQKEYKTQILNPILSFMFTTDDPIIFKYAQFDIVMQRESIVSAGSSSSGGKRRGLANARKRKATHDDFLKGVGSGGGSPYS</sequence>
<evidence type="ECO:0000313" key="3">
    <source>
        <dbReference type="Proteomes" id="UP000009891"/>
    </source>
</evidence>
<proteinExistence type="predicted"/>
<evidence type="ECO:0000313" key="2">
    <source>
        <dbReference type="EMBL" id="EKU78772.1"/>
    </source>
</evidence>
<gene>
    <name evidence="2" type="ORF">HMPREF9282_00569</name>
</gene>
<dbReference type="HOGENOM" id="CLU_543949_0_0_9"/>
<name>K9DIZ2_9FIRM</name>
<dbReference type="eggNOG" id="ENOG5032WD1">
    <property type="taxonomic scope" value="Bacteria"/>
</dbReference>
<dbReference type="PATRIC" id="fig|883156.3.peg.554"/>
<dbReference type="Proteomes" id="UP000009891">
    <property type="component" value="Unassembled WGS sequence"/>
</dbReference>
<dbReference type="RefSeq" id="WP_006555469.1">
    <property type="nucleotide sequence ID" value="NZ_JH992936.1"/>
</dbReference>
<dbReference type="OrthoDB" id="1624559at2"/>
<organism evidence="2 3">
    <name type="scientific">Veillonella seminalis ACS-216-V-Col6b</name>
    <dbReference type="NCBI Taxonomy" id="883156"/>
    <lineage>
        <taxon>Bacteria</taxon>
        <taxon>Bacillati</taxon>
        <taxon>Bacillota</taxon>
        <taxon>Negativicutes</taxon>
        <taxon>Veillonellales</taxon>
        <taxon>Veillonellaceae</taxon>
        <taxon>Veillonella</taxon>
    </lineage>
</organism>
<reference evidence="2 3" key="1">
    <citation type="submission" date="2012-09" db="EMBL/GenBank/DDBJ databases">
        <title>The Genome Sequence of Veillonella ratti ACS-216-V-COL6B.</title>
        <authorList>
            <consortium name="The Broad Institute Genome Sequencing Platform"/>
            <person name="Earl A."/>
            <person name="Ward D."/>
            <person name="Feldgarden M."/>
            <person name="Gevers D."/>
            <person name="Saerens B."/>
            <person name="Vaneechoutte M."/>
            <person name="Walker B."/>
            <person name="Young S.K."/>
            <person name="Zeng Q."/>
            <person name="Gargeya S."/>
            <person name="Fitzgerald M."/>
            <person name="Haas B."/>
            <person name="Abouelleil A."/>
            <person name="Alvarado L."/>
            <person name="Arachchi H.M."/>
            <person name="Berlin A."/>
            <person name="Chapman S.B."/>
            <person name="Goldberg J."/>
            <person name="Griggs A."/>
            <person name="Gujja S."/>
            <person name="Hansen M."/>
            <person name="Howarth C."/>
            <person name="Imamovic A."/>
            <person name="Larimer J."/>
            <person name="McCowen C."/>
            <person name="Montmayeur A."/>
            <person name="Murphy C."/>
            <person name="Neiman D."/>
            <person name="Pearson M."/>
            <person name="Priest M."/>
            <person name="Roberts A."/>
            <person name="Saif S."/>
            <person name="Shea T."/>
            <person name="Sisk P."/>
            <person name="Sykes S."/>
            <person name="Wortman J."/>
            <person name="Nusbaum C."/>
            <person name="Birren B."/>
        </authorList>
    </citation>
    <scope>NUCLEOTIDE SEQUENCE [LARGE SCALE GENOMIC DNA]</scope>
    <source>
        <strain evidence="2 3">ACS-216-V-Col6b</strain>
    </source>
</reference>
<accession>K9DIZ2</accession>
<keyword evidence="3" id="KW-1185">Reference proteome</keyword>